<keyword evidence="3" id="KW-1185">Reference proteome</keyword>
<evidence type="ECO:0000313" key="3">
    <source>
        <dbReference type="Proteomes" id="UP001500320"/>
    </source>
</evidence>
<organism evidence="2 3">
    <name type="scientific">Planomonospora alba</name>
    <dbReference type="NCBI Taxonomy" id="161354"/>
    <lineage>
        <taxon>Bacteria</taxon>
        <taxon>Bacillati</taxon>
        <taxon>Actinomycetota</taxon>
        <taxon>Actinomycetes</taxon>
        <taxon>Streptosporangiales</taxon>
        <taxon>Streptosporangiaceae</taxon>
        <taxon>Planomonospora</taxon>
    </lineage>
</organism>
<proteinExistence type="predicted"/>
<evidence type="ECO:0000259" key="1">
    <source>
        <dbReference type="Pfam" id="PF04101"/>
    </source>
</evidence>
<dbReference type="Proteomes" id="UP001500320">
    <property type="component" value="Unassembled WGS sequence"/>
</dbReference>
<dbReference type="Gene3D" id="3.40.50.2000">
    <property type="entry name" value="Glycogen Phosphorylase B"/>
    <property type="match status" value="1"/>
</dbReference>
<dbReference type="Pfam" id="PF04101">
    <property type="entry name" value="Glyco_tran_28_C"/>
    <property type="match status" value="1"/>
</dbReference>
<gene>
    <name evidence="2" type="ORF">GCM10010466_18440</name>
</gene>
<protein>
    <submittedName>
        <fullName evidence="2">Glycosyltransferase</fullName>
    </submittedName>
</protein>
<feature type="domain" description="Glycosyl transferase family 28 C-terminal" evidence="1">
    <location>
        <begin position="8"/>
        <end position="153"/>
    </location>
</feature>
<evidence type="ECO:0000313" key="2">
    <source>
        <dbReference type="EMBL" id="GAA3127965.1"/>
    </source>
</evidence>
<reference evidence="3" key="1">
    <citation type="journal article" date="2019" name="Int. J. Syst. Evol. Microbiol.">
        <title>The Global Catalogue of Microorganisms (GCM) 10K type strain sequencing project: providing services to taxonomists for standard genome sequencing and annotation.</title>
        <authorList>
            <consortium name="The Broad Institute Genomics Platform"/>
            <consortium name="The Broad Institute Genome Sequencing Center for Infectious Disease"/>
            <person name="Wu L."/>
            <person name="Ma J."/>
        </authorList>
    </citation>
    <scope>NUCLEOTIDE SEQUENCE [LARGE SCALE GENOMIC DNA]</scope>
    <source>
        <strain evidence="3">JCM 9373</strain>
    </source>
</reference>
<dbReference type="InterPro" id="IPR007235">
    <property type="entry name" value="Glyco_trans_28_C"/>
</dbReference>
<dbReference type="EMBL" id="BAAAUT010000011">
    <property type="protein sequence ID" value="GAA3127965.1"/>
    <property type="molecule type" value="Genomic_DNA"/>
</dbReference>
<accession>A0ABP6MXW5</accession>
<sequence>MSGSARLVFVSVGTDHHPFARLVEWADAWAAKEHGPGVRCVVQHGRSPAPRVAEGHAYLEHGELTALMAEASVVVCHGGPTTIAESRRRGLLPIVVPRSPRLGEHVDDHQERFCARLAASGLIAPARDEAHLHELIDRALADPEAFRAEAGTDSTAAAVRRFGDLVDDLLAARAVRRGSRPRSA</sequence>
<dbReference type="SUPFAM" id="SSF53756">
    <property type="entry name" value="UDP-Glycosyltransferase/glycogen phosphorylase"/>
    <property type="match status" value="1"/>
</dbReference>
<comment type="caution">
    <text evidence="2">The sequence shown here is derived from an EMBL/GenBank/DDBJ whole genome shotgun (WGS) entry which is preliminary data.</text>
</comment>
<dbReference type="RefSeq" id="WP_344857800.1">
    <property type="nucleotide sequence ID" value="NZ_BAAAUT010000011.1"/>
</dbReference>
<name>A0ABP6MXW5_9ACTN</name>